<reference evidence="1" key="1">
    <citation type="submission" date="2023-06" db="EMBL/GenBank/DDBJ databases">
        <authorList>
            <person name="Jiang Y."/>
            <person name="Liu Q."/>
        </authorList>
    </citation>
    <scope>NUCLEOTIDE SEQUENCE</scope>
    <source>
        <strain evidence="1">CGMCC 1.12090</strain>
    </source>
</reference>
<protein>
    <submittedName>
        <fullName evidence="1">Uncharacterized protein</fullName>
    </submittedName>
</protein>
<keyword evidence="2" id="KW-1185">Reference proteome</keyword>
<dbReference type="Proteomes" id="UP001169027">
    <property type="component" value="Unassembled WGS sequence"/>
</dbReference>
<dbReference type="EMBL" id="JAUKVY010000003">
    <property type="protein sequence ID" value="MDO1531949.1"/>
    <property type="molecule type" value="Genomic_DNA"/>
</dbReference>
<comment type="caution">
    <text evidence="1">The sequence shown here is derived from an EMBL/GenBank/DDBJ whole genome shotgun (WGS) entry which is preliminary data.</text>
</comment>
<organism evidence="1 2">
    <name type="scientific">Variovorax ginsengisoli</name>
    <dbReference type="NCBI Taxonomy" id="363844"/>
    <lineage>
        <taxon>Bacteria</taxon>
        <taxon>Pseudomonadati</taxon>
        <taxon>Pseudomonadota</taxon>
        <taxon>Betaproteobacteria</taxon>
        <taxon>Burkholderiales</taxon>
        <taxon>Comamonadaceae</taxon>
        <taxon>Variovorax</taxon>
    </lineage>
</organism>
<evidence type="ECO:0000313" key="2">
    <source>
        <dbReference type="Proteomes" id="UP001169027"/>
    </source>
</evidence>
<dbReference type="RefSeq" id="WP_301805652.1">
    <property type="nucleotide sequence ID" value="NZ_JAUJZH010000003.1"/>
</dbReference>
<evidence type="ECO:0000313" key="1">
    <source>
        <dbReference type="EMBL" id="MDO1531949.1"/>
    </source>
</evidence>
<name>A0ABT8S163_9BURK</name>
<sequence>MTTVRAKFKVQSVTESEGGLKTANLSPVTSGSPENEKFFKWTPGGQIQLGTINPTAAEQFVPGRQFYVDFTPAE</sequence>
<gene>
    <name evidence="1" type="ORF">Q2T77_06595</name>
</gene>
<proteinExistence type="predicted"/>
<accession>A0ABT8S163</accession>